<dbReference type="AlphaFoldDB" id="A0A834YCY9"/>
<dbReference type="GO" id="GO:0005886">
    <property type="term" value="C:plasma membrane"/>
    <property type="evidence" value="ECO:0007669"/>
    <property type="project" value="TreeGrafter"/>
</dbReference>
<dbReference type="Proteomes" id="UP000655225">
    <property type="component" value="Unassembled WGS sequence"/>
</dbReference>
<evidence type="ECO:0000256" key="3">
    <source>
        <dbReference type="ARBA" id="ARBA00022989"/>
    </source>
</evidence>
<feature type="domain" description="Late embryogenesis abundant protein LEA-2 subgroup" evidence="6">
    <location>
        <begin position="81"/>
        <end position="184"/>
    </location>
</feature>
<comment type="subcellular location">
    <subcellularLocation>
        <location evidence="1">Membrane</location>
        <topology evidence="1">Single-pass membrane protein</topology>
    </subcellularLocation>
</comment>
<gene>
    <name evidence="7" type="ORF">HHK36_029270</name>
</gene>
<evidence type="ECO:0000313" key="7">
    <source>
        <dbReference type="EMBL" id="KAF8379821.1"/>
    </source>
</evidence>
<evidence type="ECO:0000259" key="6">
    <source>
        <dbReference type="Pfam" id="PF03168"/>
    </source>
</evidence>
<comment type="caution">
    <text evidence="7">The sequence shown here is derived from an EMBL/GenBank/DDBJ whole genome shotgun (WGS) entry which is preliminary data.</text>
</comment>
<name>A0A834YCY9_TETSI</name>
<keyword evidence="2 5" id="KW-0812">Transmembrane</keyword>
<dbReference type="PANTHER" id="PTHR31415">
    <property type="entry name" value="OS05G0367900 PROTEIN"/>
    <property type="match status" value="1"/>
</dbReference>
<dbReference type="EMBL" id="JABCRI010000022">
    <property type="protein sequence ID" value="KAF8379821.1"/>
    <property type="molecule type" value="Genomic_DNA"/>
</dbReference>
<evidence type="ECO:0000256" key="1">
    <source>
        <dbReference type="ARBA" id="ARBA00004167"/>
    </source>
</evidence>
<dbReference type="GO" id="GO:0098542">
    <property type="term" value="P:defense response to other organism"/>
    <property type="evidence" value="ECO:0007669"/>
    <property type="project" value="InterPro"/>
</dbReference>
<keyword evidence="8" id="KW-1185">Reference proteome</keyword>
<evidence type="ECO:0000256" key="2">
    <source>
        <dbReference type="ARBA" id="ARBA00022692"/>
    </source>
</evidence>
<evidence type="ECO:0000313" key="8">
    <source>
        <dbReference type="Proteomes" id="UP000655225"/>
    </source>
</evidence>
<reference evidence="7 8" key="1">
    <citation type="submission" date="2020-04" db="EMBL/GenBank/DDBJ databases">
        <title>Plant Genome Project.</title>
        <authorList>
            <person name="Zhang R.-G."/>
        </authorList>
    </citation>
    <scope>NUCLEOTIDE SEQUENCE [LARGE SCALE GENOMIC DNA]</scope>
    <source>
        <strain evidence="7">YNK0</strain>
        <tissue evidence="7">Leaf</tissue>
    </source>
</reference>
<accession>A0A834YCY9</accession>
<dbReference type="GO" id="GO:0009506">
    <property type="term" value="C:plasmodesma"/>
    <property type="evidence" value="ECO:0007669"/>
    <property type="project" value="TreeGrafter"/>
</dbReference>
<evidence type="ECO:0000256" key="4">
    <source>
        <dbReference type="ARBA" id="ARBA00023136"/>
    </source>
</evidence>
<dbReference type="InterPro" id="IPR044839">
    <property type="entry name" value="NDR1-like"/>
</dbReference>
<dbReference type="InterPro" id="IPR004864">
    <property type="entry name" value="LEA_2"/>
</dbReference>
<dbReference type="Pfam" id="PF03168">
    <property type="entry name" value="LEA_2"/>
    <property type="match status" value="1"/>
</dbReference>
<keyword evidence="3 5" id="KW-1133">Transmembrane helix</keyword>
<protein>
    <recommendedName>
        <fullName evidence="6">Late embryogenesis abundant protein LEA-2 subgroup domain-containing protein</fullName>
    </recommendedName>
</protein>
<proteinExistence type="predicted"/>
<sequence length="365" mass="41270">MSQFHVQSPKHCAKHGSLNVNKRYKKLFYALSTFIGSVLSLVLLIWFLLHPSKPEFYLREADIYQLSLSGSRLLNSSIQITLLSKNPNQKVGVYYDQLQVYASYKGQQITVDATLPPFYQGHQDSNLLTASLIGIGIPVAASFDYEVGRDQTAGRLMLSLEAKGQLRWKVGTWVSGQYRFNVDCVAIMAFGPSVVTGKVYGSSVCVNYKEWWGGSEISYNGKGGLVFFPRERFVDDEIPNKPKIEFKSLRLPSEQFHPAKRGIRVAGTGRVKLHTTKHLHDLDKRVLHETSNAEALETFEEIIGCEMRRPVYSNSLLQELCKAWKLDWINKALEGKIVSVATFPDKCIIKTLMDDHFIAGSWMRP</sequence>
<evidence type="ECO:0000256" key="5">
    <source>
        <dbReference type="SAM" id="Phobius"/>
    </source>
</evidence>
<dbReference type="PANTHER" id="PTHR31415:SF20">
    <property type="entry name" value="NDR1_HIN1-LIKE PROTEIN 26"/>
    <property type="match status" value="1"/>
</dbReference>
<feature type="transmembrane region" description="Helical" evidence="5">
    <location>
        <begin position="27"/>
        <end position="49"/>
    </location>
</feature>
<dbReference type="OrthoDB" id="1920039at2759"/>
<keyword evidence="4 5" id="KW-0472">Membrane</keyword>
<organism evidence="7 8">
    <name type="scientific">Tetracentron sinense</name>
    <name type="common">Spur-leaf</name>
    <dbReference type="NCBI Taxonomy" id="13715"/>
    <lineage>
        <taxon>Eukaryota</taxon>
        <taxon>Viridiplantae</taxon>
        <taxon>Streptophyta</taxon>
        <taxon>Embryophyta</taxon>
        <taxon>Tracheophyta</taxon>
        <taxon>Spermatophyta</taxon>
        <taxon>Magnoliopsida</taxon>
        <taxon>Trochodendrales</taxon>
        <taxon>Trochodendraceae</taxon>
        <taxon>Tetracentron</taxon>
    </lineage>
</organism>